<gene>
    <name evidence="2" type="ORF">LITE_LOCUS50362</name>
</gene>
<proteinExistence type="predicted"/>
<name>A0AAV0RX50_9ROSI</name>
<feature type="non-terminal residue" evidence="2">
    <location>
        <position position="1"/>
    </location>
</feature>
<dbReference type="AlphaFoldDB" id="A0AAV0RX50"/>
<comment type="caution">
    <text evidence="2">The sequence shown here is derived from an EMBL/GenBank/DDBJ whole genome shotgun (WGS) entry which is preliminary data.</text>
</comment>
<protein>
    <submittedName>
        <fullName evidence="2">Uncharacterized protein</fullName>
    </submittedName>
</protein>
<keyword evidence="3" id="KW-1185">Reference proteome</keyword>
<feature type="region of interest" description="Disordered" evidence="1">
    <location>
        <begin position="67"/>
        <end position="90"/>
    </location>
</feature>
<evidence type="ECO:0000313" key="3">
    <source>
        <dbReference type="Proteomes" id="UP001154282"/>
    </source>
</evidence>
<dbReference type="Proteomes" id="UP001154282">
    <property type="component" value="Unassembled WGS sequence"/>
</dbReference>
<reference evidence="2" key="1">
    <citation type="submission" date="2022-08" db="EMBL/GenBank/DDBJ databases">
        <authorList>
            <person name="Gutierrez-Valencia J."/>
        </authorList>
    </citation>
    <scope>NUCLEOTIDE SEQUENCE</scope>
</reference>
<organism evidence="2 3">
    <name type="scientific">Linum tenue</name>
    <dbReference type="NCBI Taxonomy" id="586396"/>
    <lineage>
        <taxon>Eukaryota</taxon>
        <taxon>Viridiplantae</taxon>
        <taxon>Streptophyta</taxon>
        <taxon>Embryophyta</taxon>
        <taxon>Tracheophyta</taxon>
        <taxon>Spermatophyta</taxon>
        <taxon>Magnoliopsida</taxon>
        <taxon>eudicotyledons</taxon>
        <taxon>Gunneridae</taxon>
        <taxon>Pentapetalae</taxon>
        <taxon>rosids</taxon>
        <taxon>fabids</taxon>
        <taxon>Malpighiales</taxon>
        <taxon>Linaceae</taxon>
        <taxon>Linum</taxon>
    </lineage>
</organism>
<dbReference type="EMBL" id="CAMGYJ010000011">
    <property type="protein sequence ID" value="CAI0623433.1"/>
    <property type="molecule type" value="Genomic_DNA"/>
</dbReference>
<evidence type="ECO:0000313" key="2">
    <source>
        <dbReference type="EMBL" id="CAI0623433.1"/>
    </source>
</evidence>
<evidence type="ECO:0000256" key="1">
    <source>
        <dbReference type="SAM" id="MobiDB-lite"/>
    </source>
</evidence>
<accession>A0AAV0RX50</accession>
<sequence>PFVLPLSYLIPNSIRVSRDPFQLAGLGINSIQPLLHSNRFQVPFSPESLHHPLLDLFPSFLPSHHRHRRQPRLANRPHELPNLHPRNHRSPLRLHDLVRRKSLPQPGQIPSRNRRRQRCRLAAIPHTPPTETKSFRRSRLSDEHIKIHRRQPVVSFDKSNIFLPLSFCCCRNRG</sequence>